<evidence type="ECO:0000256" key="1">
    <source>
        <dbReference type="SAM" id="MobiDB-lite"/>
    </source>
</evidence>
<sequence>MRSTNHLPGETDGRSTSGGAAPDGVAAGPRDENSVVISLSALLAVEKAATTTNGARAEHGARSSGTAELHGSAAGDGERSSYLEIFPFGVPSELPAFRPPDLTPVPSEVPIDLRPPRARRAAGVRYGIVGVLAAAAVASAVWFGAPRETLQAAAQLGVRHAASAAVTQLPKVEAKAAAAPAEAPPAKKKKGDKAREGGAKARPAAPAAGGKVSARRAAESSGPAAAAPPASPGGARTAGDPCKGDLDCAMRRAAGGS</sequence>
<dbReference type="EMBL" id="JAQNDK010000001">
    <property type="protein sequence ID" value="MDC0677789.1"/>
    <property type="molecule type" value="Genomic_DNA"/>
</dbReference>
<feature type="compositionally biased region" description="Low complexity" evidence="1">
    <location>
        <begin position="200"/>
        <end position="211"/>
    </location>
</feature>
<accession>A0ABT5BWA5</accession>
<feature type="region of interest" description="Disordered" evidence="1">
    <location>
        <begin position="176"/>
        <end position="257"/>
    </location>
</feature>
<keyword evidence="2" id="KW-1133">Transmembrane helix</keyword>
<dbReference type="Proteomes" id="UP001217485">
    <property type="component" value="Unassembled WGS sequence"/>
</dbReference>
<evidence type="ECO:0000313" key="4">
    <source>
        <dbReference type="Proteomes" id="UP001217485"/>
    </source>
</evidence>
<comment type="caution">
    <text evidence="3">The sequence shown here is derived from an EMBL/GenBank/DDBJ whole genome shotgun (WGS) entry which is preliminary data.</text>
</comment>
<feature type="transmembrane region" description="Helical" evidence="2">
    <location>
        <begin position="124"/>
        <end position="145"/>
    </location>
</feature>
<keyword evidence="4" id="KW-1185">Reference proteome</keyword>
<evidence type="ECO:0000256" key="2">
    <source>
        <dbReference type="SAM" id="Phobius"/>
    </source>
</evidence>
<organism evidence="3 4">
    <name type="scientific">Sorangium atrum</name>
    <dbReference type="NCBI Taxonomy" id="2995308"/>
    <lineage>
        <taxon>Bacteria</taxon>
        <taxon>Pseudomonadati</taxon>
        <taxon>Myxococcota</taxon>
        <taxon>Polyangia</taxon>
        <taxon>Polyangiales</taxon>
        <taxon>Polyangiaceae</taxon>
        <taxon>Sorangium</taxon>
    </lineage>
</organism>
<reference evidence="3 4" key="1">
    <citation type="submission" date="2023-01" db="EMBL/GenBank/DDBJ databases">
        <title>Minimal conservation of predation-associated metabolite biosynthetic gene clusters underscores biosynthetic potential of Myxococcota including descriptions for ten novel species: Archangium lansinium sp. nov., Myxococcus landrumus sp. nov., Nannocystis bai.</title>
        <authorList>
            <person name="Ahearne A."/>
            <person name="Stevens C."/>
            <person name="Dowd S."/>
        </authorList>
    </citation>
    <scope>NUCLEOTIDE SEQUENCE [LARGE SCALE GENOMIC DNA]</scope>
    <source>
        <strain evidence="3 4">WIWO2</strain>
    </source>
</reference>
<feature type="region of interest" description="Disordered" evidence="1">
    <location>
        <begin position="51"/>
        <end position="75"/>
    </location>
</feature>
<proteinExistence type="predicted"/>
<feature type="region of interest" description="Disordered" evidence="1">
    <location>
        <begin position="1"/>
        <end position="30"/>
    </location>
</feature>
<feature type="compositionally biased region" description="Low complexity" evidence="1">
    <location>
        <begin position="219"/>
        <end position="239"/>
    </location>
</feature>
<protein>
    <submittedName>
        <fullName evidence="3">Uncharacterized protein</fullName>
    </submittedName>
</protein>
<keyword evidence="2" id="KW-0812">Transmembrane</keyword>
<gene>
    <name evidence="3" type="ORF">POL72_08535</name>
</gene>
<keyword evidence="2" id="KW-0472">Membrane</keyword>
<evidence type="ECO:0000313" key="3">
    <source>
        <dbReference type="EMBL" id="MDC0677789.1"/>
    </source>
</evidence>
<feature type="compositionally biased region" description="Low complexity" evidence="1">
    <location>
        <begin position="18"/>
        <end position="28"/>
    </location>
</feature>
<dbReference type="RefSeq" id="WP_272094541.1">
    <property type="nucleotide sequence ID" value="NZ_JAQNDK010000001.1"/>
</dbReference>
<name>A0ABT5BWA5_9BACT</name>